<sequence>MFKKIILRYFTLFMALVVLASSTGVGLVENQCMMRGKTVSLVFKDKKKGCKLCSAPRHARKTDARQDIPVLKKSHCCVEKHQLKMVEYQVPAGKHLDNTLKSVPANGPPFFTFAAFLHPGLSGREESPSPPHSFSSLFFGRATLSFIQSFLI</sequence>
<evidence type="ECO:0000313" key="2">
    <source>
        <dbReference type="Proteomes" id="UP001501508"/>
    </source>
</evidence>
<proteinExistence type="predicted"/>
<accession>A0ABP8LXN2</accession>
<name>A0ABP8LXN2_9BACT</name>
<gene>
    <name evidence="1" type="ORF">GCM10023091_22420</name>
</gene>
<evidence type="ECO:0000313" key="1">
    <source>
        <dbReference type="EMBL" id="GAA4439750.1"/>
    </source>
</evidence>
<comment type="caution">
    <text evidence="1">The sequence shown here is derived from an EMBL/GenBank/DDBJ whole genome shotgun (WGS) entry which is preliminary data.</text>
</comment>
<dbReference type="RefSeq" id="WP_345028919.1">
    <property type="nucleotide sequence ID" value="NZ_BAABEY010000022.1"/>
</dbReference>
<reference evidence="2" key="1">
    <citation type="journal article" date="2019" name="Int. J. Syst. Evol. Microbiol.">
        <title>The Global Catalogue of Microorganisms (GCM) 10K type strain sequencing project: providing services to taxonomists for standard genome sequencing and annotation.</title>
        <authorList>
            <consortium name="The Broad Institute Genomics Platform"/>
            <consortium name="The Broad Institute Genome Sequencing Center for Infectious Disease"/>
            <person name="Wu L."/>
            <person name="Ma J."/>
        </authorList>
    </citation>
    <scope>NUCLEOTIDE SEQUENCE [LARGE SCALE GENOMIC DNA]</scope>
    <source>
        <strain evidence="2">JCM 31920</strain>
    </source>
</reference>
<keyword evidence="2" id="KW-1185">Reference proteome</keyword>
<dbReference type="Proteomes" id="UP001501508">
    <property type="component" value="Unassembled WGS sequence"/>
</dbReference>
<organism evidence="1 2">
    <name type="scientific">Ravibacter arvi</name>
    <dbReference type="NCBI Taxonomy" id="2051041"/>
    <lineage>
        <taxon>Bacteria</taxon>
        <taxon>Pseudomonadati</taxon>
        <taxon>Bacteroidota</taxon>
        <taxon>Cytophagia</taxon>
        <taxon>Cytophagales</taxon>
        <taxon>Spirosomataceae</taxon>
        <taxon>Ravibacter</taxon>
    </lineage>
</organism>
<dbReference type="EMBL" id="BAABEY010000022">
    <property type="protein sequence ID" value="GAA4439750.1"/>
    <property type="molecule type" value="Genomic_DNA"/>
</dbReference>
<protein>
    <submittedName>
        <fullName evidence="1">Uncharacterized protein</fullName>
    </submittedName>
</protein>